<name>A0AAD9HMU6_9PEZI</name>
<reference evidence="2" key="1">
    <citation type="submission" date="2021-06" db="EMBL/GenBank/DDBJ databases">
        <title>Comparative genomics, transcriptomics and evolutionary studies reveal genomic signatures of adaptation to plant cell wall in hemibiotrophic fungi.</title>
        <authorList>
            <consortium name="DOE Joint Genome Institute"/>
            <person name="Baroncelli R."/>
            <person name="Diaz J.F."/>
            <person name="Benocci T."/>
            <person name="Peng M."/>
            <person name="Battaglia E."/>
            <person name="Haridas S."/>
            <person name="Andreopoulos W."/>
            <person name="Labutti K."/>
            <person name="Pangilinan J."/>
            <person name="Floch G.L."/>
            <person name="Makela M.R."/>
            <person name="Henrissat B."/>
            <person name="Grigoriev I.V."/>
            <person name="Crouch J.A."/>
            <person name="De Vries R.P."/>
            <person name="Sukno S.A."/>
            <person name="Thon M.R."/>
        </authorList>
    </citation>
    <scope>NUCLEOTIDE SEQUENCE</scope>
    <source>
        <strain evidence="2">MAFF235873</strain>
    </source>
</reference>
<keyword evidence="3" id="KW-1185">Reference proteome</keyword>
<evidence type="ECO:0000313" key="2">
    <source>
        <dbReference type="EMBL" id="KAK2032015.1"/>
    </source>
</evidence>
<gene>
    <name evidence="2" type="ORF">LX32DRAFT_237772</name>
</gene>
<proteinExistence type="predicted"/>
<accession>A0AAD9HMU6</accession>
<sequence length="171" mass="18851">MQEIKDFYLFLSIQRGALSIRSVLMMNSHILPVHIQAHHPCCQDSSSSGISTPGIKEPGEQDGTTRIRTRAICPTVARDHDTLPWPAGKSDESNRSLAGPGWDGDSAPSPCISPAGLFGRRGHYVRWPTGSLPFTSSPTHRREFCLSTLKMLLVLCTCLVWESTATCCRQR</sequence>
<evidence type="ECO:0000313" key="3">
    <source>
        <dbReference type="Proteomes" id="UP001232148"/>
    </source>
</evidence>
<dbReference type="Proteomes" id="UP001232148">
    <property type="component" value="Unassembled WGS sequence"/>
</dbReference>
<dbReference type="AlphaFoldDB" id="A0AAD9HMU6"/>
<organism evidence="2 3">
    <name type="scientific">Colletotrichum zoysiae</name>
    <dbReference type="NCBI Taxonomy" id="1216348"/>
    <lineage>
        <taxon>Eukaryota</taxon>
        <taxon>Fungi</taxon>
        <taxon>Dikarya</taxon>
        <taxon>Ascomycota</taxon>
        <taxon>Pezizomycotina</taxon>
        <taxon>Sordariomycetes</taxon>
        <taxon>Hypocreomycetidae</taxon>
        <taxon>Glomerellales</taxon>
        <taxon>Glomerellaceae</taxon>
        <taxon>Colletotrichum</taxon>
        <taxon>Colletotrichum graminicola species complex</taxon>
    </lineage>
</organism>
<feature type="region of interest" description="Disordered" evidence="1">
    <location>
        <begin position="81"/>
        <end position="105"/>
    </location>
</feature>
<evidence type="ECO:0000256" key="1">
    <source>
        <dbReference type="SAM" id="MobiDB-lite"/>
    </source>
</evidence>
<dbReference type="EMBL" id="MU842835">
    <property type="protein sequence ID" value="KAK2032015.1"/>
    <property type="molecule type" value="Genomic_DNA"/>
</dbReference>
<protein>
    <submittedName>
        <fullName evidence="2">Uncharacterized protein</fullName>
    </submittedName>
</protein>
<comment type="caution">
    <text evidence="2">The sequence shown here is derived from an EMBL/GenBank/DDBJ whole genome shotgun (WGS) entry which is preliminary data.</text>
</comment>